<accession>A0A1F7RJ11</accession>
<dbReference type="FunFam" id="2.70.150.10:FF:000002">
    <property type="entry name" value="Copper-transporting ATPase 1, putative"/>
    <property type="match status" value="1"/>
</dbReference>
<evidence type="ECO:0000313" key="13">
    <source>
        <dbReference type="Proteomes" id="UP000178526"/>
    </source>
</evidence>
<dbReference type="InterPro" id="IPR006121">
    <property type="entry name" value="HMA_dom"/>
</dbReference>
<dbReference type="InterPro" id="IPR023214">
    <property type="entry name" value="HAD_sf"/>
</dbReference>
<dbReference type="PROSITE" id="PS00154">
    <property type="entry name" value="ATPASE_E1_E2"/>
    <property type="match status" value="1"/>
</dbReference>
<dbReference type="SFLD" id="SFLDS00003">
    <property type="entry name" value="Haloacid_Dehalogenase"/>
    <property type="match status" value="1"/>
</dbReference>
<dbReference type="InterPro" id="IPR036163">
    <property type="entry name" value="HMA_dom_sf"/>
</dbReference>
<reference evidence="12 13" key="1">
    <citation type="journal article" date="2016" name="Nat. Commun.">
        <title>Thousands of microbial genomes shed light on interconnected biogeochemical processes in an aquifer system.</title>
        <authorList>
            <person name="Anantharaman K."/>
            <person name="Brown C.T."/>
            <person name="Hug L.A."/>
            <person name="Sharon I."/>
            <person name="Castelle C.J."/>
            <person name="Probst A.J."/>
            <person name="Thomas B.C."/>
            <person name="Singh A."/>
            <person name="Wilkins M.J."/>
            <person name="Karaoz U."/>
            <person name="Brodie E.L."/>
            <person name="Williams K.H."/>
            <person name="Hubbard S.S."/>
            <person name="Banfield J.F."/>
        </authorList>
    </citation>
    <scope>NUCLEOTIDE SEQUENCE [LARGE SCALE GENOMIC DNA]</scope>
</reference>
<dbReference type="GO" id="GO:0043682">
    <property type="term" value="F:P-type divalent copper transporter activity"/>
    <property type="evidence" value="ECO:0007669"/>
    <property type="project" value="TreeGrafter"/>
</dbReference>
<dbReference type="Gene3D" id="3.30.70.100">
    <property type="match status" value="1"/>
</dbReference>
<dbReference type="NCBIfam" id="TIGR01525">
    <property type="entry name" value="ATPase-IB_hvy"/>
    <property type="match status" value="1"/>
</dbReference>
<evidence type="ECO:0000256" key="3">
    <source>
        <dbReference type="ARBA" id="ARBA00022692"/>
    </source>
</evidence>
<feature type="transmembrane region" description="Helical" evidence="10">
    <location>
        <begin position="699"/>
        <end position="720"/>
    </location>
</feature>
<dbReference type="GO" id="GO:0055070">
    <property type="term" value="P:copper ion homeostasis"/>
    <property type="evidence" value="ECO:0007669"/>
    <property type="project" value="TreeGrafter"/>
</dbReference>
<dbReference type="PRINTS" id="PR00943">
    <property type="entry name" value="CUATPASE"/>
</dbReference>
<feature type="transmembrane region" description="Helical" evidence="10">
    <location>
        <begin position="726"/>
        <end position="745"/>
    </location>
</feature>
<name>A0A1F7RJ11_9BACT</name>
<dbReference type="PROSITE" id="PS50846">
    <property type="entry name" value="HMA_2"/>
    <property type="match status" value="1"/>
</dbReference>
<evidence type="ECO:0000256" key="9">
    <source>
        <dbReference type="ARBA" id="ARBA00023136"/>
    </source>
</evidence>
<dbReference type="SFLD" id="SFLDG00002">
    <property type="entry name" value="C1.7:_P-type_atpase_like"/>
    <property type="match status" value="1"/>
</dbReference>
<dbReference type="CDD" id="cd02094">
    <property type="entry name" value="P-type_ATPase_Cu-like"/>
    <property type="match status" value="1"/>
</dbReference>
<keyword evidence="3 10" id="KW-0812">Transmembrane</keyword>
<dbReference type="Pfam" id="PF00122">
    <property type="entry name" value="E1-E2_ATPase"/>
    <property type="match status" value="1"/>
</dbReference>
<keyword evidence="5 10" id="KW-0547">Nucleotide-binding</keyword>
<evidence type="ECO:0000256" key="8">
    <source>
        <dbReference type="ARBA" id="ARBA00022989"/>
    </source>
</evidence>
<dbReference type="GO" id="GO:0005507">
    <property type="term" value="F:copper ion binding"/>
    <property type="evidence" value="ECO:0007669"/>
    <property type="project" value="TreeGrafter"/>
</dbReference>
<dbReference type="AlphaFoldDB" id="A0A1F7RJ11"/>
<dbReference type="PROSITE" id="PS01047">
    <property type="entry name" value="HMA_1"/>
    <property type="match status" value="1"/>
</dbReference>
<sequence length="752" mass="81520">PEQEAVDTGAAERFQFDIEGMHCVNCSRAIEKALTGVPGIKSVSVNFSIEKGTVEFDKKAISKEKIFQLVKDAGYTPLERITGQDKKLIAKKERRLFLFTLIAAIPVAIFTHLPQLGITFNPLGEYKNYFLFAIATIVQFTAGLSFYKGAYHSLKNKSTNMDVLISLGITASYFYSVLFLFFIKPEHDMSKMMMGMAADEPHLMFEVAPELLTFILLGKMLEARAKGRAGAALEKLFELQADKARLIVDGAEKEVQASQIKIGDVVLVRPGEKIPIDGEVIEGESSVDESMLTGESMPVEKKTGAQVTGATINKSGLLKIKTTRIGKDSVISQIIRMVQDAQGDKAPIQRFADTVSNYFVPTVVGISLLSFLVWYFGIGKDFLFAFTTMISVLVIACPCALGLATPTAIMVGSGIGLNRGILFKKASVLENISKLNLILFDKTGTITKGQPEVIDIITNGESMTSSELLKIAATGEKHSSHPLAEAVVRKAKEMNLDIPEASEYSEKSGHGITCKLNGNLLKIGNVSHLKESGVDTSPLAQKADELASQGKTLIYVASNGKLSGLLTLSDTLKESSVEAVKRLHVLGLKTCMISGDNKRVAQYVAKEVGMDEFEAEVLPEDKINTVKKHQKNGLKIGMVGDGINDAPALAQADIGIAIGSGTDVAKETGDVVLVKNDLLDVERAIRLGKKTLTKIKQNFFWALFYNAIGIPIAAGVFYPFTLPPQWCGLAMAFSSVSVVSNSLLLKRFAKKL</sequence>
<comment type="subcellular location">
    <subcellularLocation>
        <location evidence="10">Cell membrane</location>
    </subcellularLocation>
    <subcellularLocation>
        <location evidence="1">Endomembrane system</location>
        <topology evidence="1">Multi-pass membrane protein</topology>
    </subcellularLocation>
</comment>
<protein>
    <submittedName>
        <fullName evidence="12">Copper-translocating P-type ATPase</fullName>
    </submittedName>
</protein>
<gene>
    <name evidence="12" type="ORF">A2042_02085</name>
</gene>
<evidence type="ECO:0000313" key="12">
    <source>
        <dbReference type="EMBL" id="OGL40944.1"/>
    </source>
</evidence>
<feature type="transmembrane region" description="Helical" evidence="10">
    <location>
        <begin position="163"/>
        <end position="183"/>
    </location>
</feature>
<dbReference type="InterPro" id="IPR059000">
    <property type="entry name" value="ATPase_P-type_domA"/>
</dbReference>
<feature type="transmembrane region" description="Helical" evidence="10">
    <location>
        <begin position="96"/>
        <end position="117"/>
    </location>
</feature>
<dbReference type="InterPro" id="IPR036412">
    <property type="entry name" value="HAD-like_sf"/>
</dbReference>
<dbReference type="SUPFAM" id="SSF81653">
    <property type="entry name" value="Calcium ATPase, transduction domain A"/>
    <property type="match status" value="1"/>
</dbReference>
<feature type="transmembrane region" description="Helical" evidence="10">
    <location>
        <begin position="129"/>
        <end position="151"/>
    </location>
</feature>
<evidence type="ECO:0000256" key="10">
    <source>
        <dbReference type="RuleBase" id="RU362081"/>
    </source>
</evidence>
<organism evidence="12 13">
    <name type="scientific">Candidatus Schekmanbacteria bacterium GWA2_38_11</name>
    <dbReference type="NCBI Taxonomy" id="1817876"/>
    <lineage>
        <taxon>Bacteria</taxon>
        <taxon>Candidatus Schekmaniibacteriota</taxon>
    </lineage>
</organism>
<dbReference type="CDD" id="cd00371">
    <property type="entry name" value="HMA"/>
    <property type="match status" value="1"/>
</dbReference>
<dbReference type="PANTHER" id="PTHR43520:SF8">
    <property type="entry name" value="P-TYPE CU(+) TRANSPORTER"/>
    <property type="match status" value="1"/>
</dbReference>
<dbReference type="Proteomes" id="UP000178526">
    <property type="component" value="Unassembled WGS sequence"/>
</dbReference>
<dbReference type="GO" id="GO:0005886">
    <property type="term" value="C:plasma membrane"/>
    <property type="evidence" value="ECO:0007669"/>
    <property type="project" value="UniProtKB-SubCell"/>
</dbReference>
<feature type="non-terminal residue" evidence="12">
    <location>
        <position position="1"/>
    </location>
</feature>
<dbReference type="InterPro" id="IPR027256">
    <property type="entry name" value="P-typ_ATPase_IB"/>
</dbReference>
<dbReference type="Pfam" id="PF00702">
    <property type="entry name" value="Hydrolase"/>
    <property type="match status" value="1"/>
</dbReference>
<keyword evidence="9 10" id="KW-0472">Membrane</keyword>
<dbReference type="GO" id="GO:0005524">
    <property type="term" value="F:ATP binding"/>
    <property type="evidence" value="ECO:0007669"/>
    <property type="project" value="UniProtKB-UniRule"/>
</dbReference>
<evidence type="ECO:0000256" key="4">
    <source>
        <dbReference type="ARBA" id="ARBA00022723"/>
    </source>
</evidence>
<dbReference type="InterPro" id="IPR023299">
    <property type="entry name" value="ATPase_P-typ_cyto_dom_N"/>
</dbReference>
<dbReference type="EMBL" id="MGDB01000084">
    <property type="protein sequence ID" value="OGL40944.1"/>
    <property type="molecule type" value="Genomic_DNA"/>
</dbReference>
<dbReference type="SUPFAM" id="SSF55008">
    <property type="entry name" value="HMA, heavy metal-associated domain"/>
    <property type="match status" value="1"/>
</dbReference>
<dbReference type="Gene3D" id="3.40.1110.10">
    <property type="entry name" value="Calcium-transporting ATPase, cytoplasmic domain N"/>
    <property type="match status" value="1"/>
</dbReference>
<evidence type="ECO:0000256" key="1">
    <source>
        <dbReference type="ARBA" id="ARBA00004127"/>
    </source>
</evidence>
<keyword evidence="7" id="KW-1278">Translocase</keyword>
<dbReference type="SUPFAM" id="SSF81665">
    <property type="entry name" value="Calcium ATPase, transmembrane domain M"/>
    <property type="match status" value="1"/>
</dbReference>
<dbReference type="InterPro" id="IPR018303">
    <property type="entry name" value="ATPase_P-typ_P_site"/>
</dbReference>
<dbReference type="SFLD" id="SFLDF00027">
    <property type="entry name" value="p-type_atpase"/>
    <property type="match status" value="1"/>
</dbReference>
<evidence type="ECO:0000256" key="2">
    <source>
        <dbReference type="ARBA" id="ARBA00006024"/>
    </source>
</evidence>
<feature type="transmembrane region" description="Helical" evidence="10">
    <location>
        <begin position="203"/>
        <end position="221"/>
    </location>
</feature>
<dbReference type="NCBIfam" id="TIGR01494">
    <property type="entry name" value="ATPase_P-type"/>
    <property type="match status" value="1"/>
</dbReference>
<dbReference type="InterPro" id="IPR044492">
    <property type="entry name" value="P_typ_ATPase_HD_dom"/>
</dbReference>
<keyword evidence="10" id="KW-1003">Cell membrane</keyword>
<dbReference type="PANTHER" id="PTHR43520">
    <property type="entry name" value="ATP7, ISOFORM B"/>
    <property type="match status" value="1"/>
</dbReference>
<dbReference type="Gene3D" id="2.70.150.10">
    <property type="entry name" value="Calcium-transporting ATPase, cytoplasmic transduction domain A"/>
    <property type="match status" value="1"/>
</dbReference>
<dbReference type="Pfam" id="PF00403">
    <property type="entry name" value="HMA"/>
    <property type="match status" value="1"/>
</dbReference>
<dbReference type="PRINTS" id="PR00119">
    <property type="entry name" value="CATATPASE"/>
</dbReference>
<proteinExistence type="inferred from homology"/>
<keyword evidence="6 10" id="KW-0067">ATP-binding</keyword>
<dbReference type="InterPro" id="IPR017969">
    <property type="entry name" value="Heavy-metal-associated_CS"/>
</dbReference>
<comment type="similarity">
    <text evidence="2 10">Belongs to the cation transport ATPase (P-type) (TC 3.A.3) family. Type IB subfamily.</text>
</comment>
<dbReference type="Gene3D" id="3.40.50.1000">
    <property type="entry name" value="HAD superfamily/HAD-like"/>
    <property type="match status" value="1"/>
</dbReference>
<comment type="caution">
    <text evidence="12">The sequence shown here is derived from an EMBL/GenBank/DDBJ whole genome shotgun (WGS) entry which is preliminary data.</text>
</comment>
<dbReference type="InterPro" id="IPR001757">
    <property type="entry name" value="P_typ_ATPase"/>
</dbReference>
<feature type="domain" description="HMA" evidence="11">
    <location>
        <begin position="12"/>
        <end position="78"/>
    </location>
</feature>
<evidence type="ECO:0000256" key="7">
    <source>
        <dbReference type="ARBA" id="ARBA00022967"/>
    </source>
</evidence>
<dbReference type="InterPro" id="IPR023298">
    <property type="entry name" value="ATPase_P-typ_TM_dom_sf"/>
</dbReference>
<evidence type="ECO:0000256" key="5">
    <source>
        <dbReference type="ARBA" id="ARBA00022741"/>
    </source>
</evidence>
<dbReference type="SUPFAM" id="SSF56784">
    <property type="entry name" value="HAD-like"/>
    <property type="match status" value="1"/>
</dbReference>
<dbReference type="GO" id="GO:0016887">
    <property type="term" value="F:ATP hydrolysis activity"/>
    <property type="evidence" value="ECO:0007669"/>
    <property type="project" value="InterPro"/>
</dbReference>
<feature type="transmembrane region" description="Helical" evidence="10">
    <location>
        <begin position="358"/>
        <end position="376"/>
    </location>
</feature>
<feature type="transmembrane region" description="Helical" evidence="10">
    <location>
        <begin position="382"/>
        <end position="404"/>
    </location>
</feature>
<dbReference type="NCBIfam" id="TIGR01511">
    <property type="entry name" value="ATPase-IB1_Cu"/>
    <property type="match status" value="1"/>
</dbReference>
<dbReference type="InterPro" id="IPR008250">
    <property type="entry name" value="ATPase_P-typ_transduc_dom_A_sf"/>
</dbReference>
<dbReference type="GO" id="GO:0012505">
    <property type="term" value="C:endomembrane system"/>
    <property type="evidence" value="ECO:0007669"/>
    <property type="project" value="UniProtKB-SubCell"/>
</dbReference>
<keyword evidence="4 10" id="KW-0479">Metal-binding</keyword>
<keyword evidence="8 10" id="KW-1133">Transmembrane helix</keyword>
<dbReference type="FunFam" id="3.30.70.100:FF:000005">
    <property type="entry name" value="Copper-exporting P-type ATPase A"/>
    <property type="match status" value="1"/>
</dbReference>
<evidence type="ECO:0000256" key="6">
    <source>
        <dbReference type="ARBA" id="ARBA00022840"/>
    </source>
</evidence>
<evidence type="ECO:0000259" key="11">
    <source>
        <dbReference type="PROSITE" id="PS50846"/>
    </source>
</evidence>